<keyword evidence="1" id="KW-0413">Isomerase</keyword>
<evidence type="ECO:0000313" key="1">
    <source>
        <dbReference type="EMBL" id="QZE13008.1"/>
    </source>
</evidence>
<dbReference type="Proteomes" id="UP000826212">
    <property type="component" value="Chromosome"/>
</dbReference>
<proteinExistence type="predicted"/>
<gene>
    <name evidence="1" type="primary">rfbC</name>
    <name evidence="1" type="ORF">K4L44_10450</name>
</gene>
<dbReference type="EMBL" id="CP081303">
    <property type="protein sequence ID" value="QZE13008.1"/>
    <property type="molecule type" value="Genomic_DNA"/>
</dbReference>
<keyword evidence="2" id="KW-1185">Reference proteome</keyword>
<dbReference type="EC" id="5.1.3.13" evidence="1"/>
<sequence length="183" mass="20821">MKIVETPIKDLVIIEPNVFEDNRGYFMESYKKELLEPFSGPFYILQENESMSKKGALRGLHYQGPPTAQAKLVRCIQGEVLDVCVDIRRNSPTFLQSFSIRLSDVNKLQLFVPKGFAHGFITLSETAVFSYKVNAPYSPKDEGGILWSDPSIDIDWVLDPSEYIISPKDQKLPKVSDWISPFE</sequence>
<accession>A0AC61NBY4</accession>
<name>A0AC61NBY4_9BACT</name>
<organism evidence="1 2">
    <name type="scientific">Halosquirtibacter laminarini</name>
    <dbReference type="NCBI Taxonomy" id="3374600"/>
    <lineage>
        <taxon>Bacteria</taxon>
        <taxon>Pseudomonadati</taxon>
        <taxon>Bacteroidota</taxon>
        <taxon>Bacteroidia</taxon>
        <taxon>Marinilabiliales</taxon>
        <taxon>Prolixibacteraceae</taxon>
        <taxon>Halosquirtibacter</taxon>
    </lineage>
</organism>
<protein>
    <submittedName>
        <fullName evidence="1">dTDP-4-dehydrorhamnose 3,5-epimerase</fullName>
        <ecNumber evidence="1">5.1.3.13</ecNumber>
    </submittedName>
</protein>
<evidence type="ECO:0000313" key="2">
    <source>
        <dbReference type="Proteomes" id="UP000826212"/>
    </source>
</evidence>
<reference evidence="1" key="1">
    <citation type="submission" date="2021-08" db="EMBL/GenBank/DDBJ databases">
        <title>Novel anaerobic bacterium isolated from sea squirt in East Sea, Republic of Korea.</title>
        <authorList>
            <person name="Nguyen T.H."/>
            <person name="Li Z."/>
            <person name="Lee Y.-J."/>
            <person name="Ko J."/>
            <person name="Kim S.-G."/>
        </authorList>
    </citation>
    <scope>NUCLEOTIDE SEQUENCE</scope>
    <source>
        <strain evidence="1">KCTC 25031</strain>
    </source>
</reference>